<evidence type="ECO:0000256" key="2">
    <source>
        <dbReference type="ARBA" id="ARBA00023125"/>
    </source>
</evidence>
<dbReference type="KEGG" id="phy:AJ81_08205"/>
<dbReference type="PRINTS" id="PR00037">
    <property type="entry name" value="HTHLACR"/>
</dbReference>
<dbReference type="GO" id="GO:0003677">
    <property type="term" value="F:DNA binding"/>
    <property type="evidence" value="ECO:0007669"/>
    <property type="project" value="UniProtKB-KW"/>
</dbReference>
<dbReference type="InterPro" id="IPR018356">
    <property type="entry name" value="Tscrpt_reg_HTH_DeoR_CS"/>
</dbReference>
<accession>A0A0X1KSF5</accession>
<keyword evidence="6" id="KW-1185">Reference proteome</keyword>
<reference evidence="5 6" key="1">
    <citation type="submission" date="2014-01" db="EMBL/GenBank/DDBJ databases">
        <title>Genome sequencing of Thermotog hypogea.</title>
        <authorList>
            <person name="Zhang X."/>
            <person name="Alvare G."/>
            <person name="Fristensky B."/>
            <person name="Chen L."/>
            <person name="Suen T."/>
            <person name="Chen Q."/>
            <person name="Ma K."/>
        </authorList>
    </citation>
    <scope>NUCLEOTIDE SEQUENCE [LARGE SCALE GENOMIC DNA]</scope>
    <source>
        <strain evidence="5 6">DSM 11164</strain>
    </source>
</reference>
<keyword evidence="1" id="KW-0805">Transcription regulation</keyword>
<name>A0A0X1KSF5_9THEM</name>
<dbReference type="SMART" id="SM00420">
    <property type="entry name" value="HTH_DEOR"/>
    <property type="match status" value="1"/>
</dbReference>
<feature type="domain" description="HTH deoR-type" evidence="4">
    <location>
        <begin position="3"/>
        <end position="58"/>
    </location>
</feature>
<dbReference type="PANTHER" id="PTHR30363">
    <property type="entry name" value="HTH-TYPE TRANSCRIPTIONAL REGULATOR SRLR-RELATED"/>
    <property type="match status" value="1"/>
</dbReference>
<dbReference type="STRING" id="1123384.AJ81_08205"/>
<keyword evidence="3" id="KW-0804">Transcription</keyword>
<dbReference type="PATRIC" id="fig|1123384.7.peg.1645"/>
<dbReference type="InterPro" id="IPR050313">
    <property type="entry name" value="Carb_Metab_HTH_regulators"/>
</dbReference>
<dbReference type="InterPro" id="IPR036390">
    <property type="entry name" value="WH_DNA-bd_sf"/>
</dbReference>
<dbReference type="InterPro" id="IPR014036">
    <property type="entry name" value="DeoR-like_C"/>
</dbReference>
<organism evidence="5 6">
    <name type="scientific">Pseudothermotoga hypogea DSM 11164 = NBRC 106472</name>
    <dbReference type="NCBI Taxonomy" id="1123384"/>
    <lineage>
        <taxon>Bacteria</taxon>
        <taxon>Thermotogati</taxon>
        <taxon>Thermotogota</taxon>
        <taxon>Thermotogae</taxon>
        <taxon>Thermotogales</taxon>
        <taxon>Thermotogaceae</taxon>
        <taxon>Pseudothermotoga</taxon>
    </lineage>
</organism>
<evidence type="ECO:0000256" key="3">
    <source>
        <dbReference type="ARBA" id="ARBA00023163"/>
    </source>
</evidence>
<dbReference type="OrthoDB" id="9797223at2"/>
<evidence type="ECO:0000256" key="1">
    <source>
        <dbReference type="ARBA" id="ARBA00023015"/>
    </source>
</evidence>
<dbReference type="PROSITE" id="PS51000">
    <property type="entry name" value="HTH_DEOR_2"/>
    <property type="match status" value="1"/>
</dbReference>
<sequence length="254" mass="28523">MFTEERRNIILDILKRKGKVTVQELVERFNVSSVTIRKDLEFLESNGSIVRTHGGAILADHSKSEWNFLKKIHQKEAEKKRIAKKIVSLIEDGDTVILDSSSTNYYVTYELRHADFSSITVVTNNVFIAGKLIEQGIEVIVLGGVVRENSLSLVGPWALRFLEEINVDKAFLGTTGFSIEKGFMTPSIVEADVKRAMIKSASKVYVVTDSTKFHRSAFASFAMPEEIDGVITDIGIPEEFEKFLIEKGVEVYKV</sequence>
<dbReference type="Pfam" id="PF00455">
    <property type="entry name" value="DeoRC"/>
    <property type="match status" value="1"/>
</dbReference>
<protein>
    <submittedName>
        <fullName evidence="5">DeoR family transcripitonal regulator</fullName>
    </submittedName>
</protein>
<dbReference type="Gene3D" id="1.10.10.10">
    <property type="entry name" value="Winged helix-like DNA-binding domain superfamily/Winged helix DNA-binding domain"/>
    <property type="match status" value="1"/>
</dbReference>
<proteinExistence type="predicted"/>
<dbReference type="PANTHER" id="PTHR30363:SF44">
    <property type="entry name" value="AGA OPERON TRANSCRIPTIONAL REPRESSOR-RELATED"/>
    <property type="match status" value="1"/>
</dbReference>
<dbReference type="AlphaFoldDB" id="A0A0X1KSF5"/>
<dbReference type="Gene3D" id="3.40.50.1360">
    <property type="match status" value="1"/>
</dbReference>
<dbReference type="Proteomes" id="UP000077469">
    <property type="component" value="Chromosome"/>
</dbReference>
<evidence type="ECO:0000313" key="6">
    <source>
        <dbReference type="Proteomes" id="UP000077469"/>
    </source>
</evidence>
<dbReference type="EMBL" id="CP007141">
    <property type="protein sequence ID" value="AJC74159.1"/>
    <property type="molecule type" value="Genomic_DNA"/>
</dbReference>
<dbReference type="InterPro" id="IPR036388">
    <property type="entry name" value="WH-like_DNA-bd_sf"/>
</dbReference>
<keyword evidence="2" id="KW-0238">DNA-binding</keyword>
<dbReference type="SMART" id="SM01134">
    <property type="entry name" value="DeoRC"/>
    <property type="match status" value="1"/>
</dbReference>
<dbReference type="RefSeq" id="WP_031505054.1">
    <property type="nucleotide sequence ID" value="NC_022795.1"/>
</dbReference>
<dbReference type="Pfam" id="PF08220">
    <property type="entry name" value="HTH_DeoR"/>
    <property type="match status" value="1"/>
</dbReference>
<dbReference type="InterPro" id="IPR001034">
    <property type="entry name" value="DeoR_HTH"/>
</dbReference>
<dbReference type="SUPFAM" id="SSF46785">
    <property type="entry name" value="Winged helix' DNA-binding domain"/>
    <property type="match status" value="1"/>
</dbReference>
<dbReference type="InterPro" id="IPR037171">
    <property type="entry name" value="NagB/RpiA_transferase-like"/>
</dbReference>
<dbReference type="PROSITE" id="PS00894">
    <property type="entry name" value="HTH_DEOR_1"/>
    <property type="match status" value="1"/>
</dbReference>
<gene>
    <name evidence="5" type="ORF">AJ81_08205</name>
</gene>
<evidence type="ECO:0000313" key="5">
    <source>
        <dbReference type="EMBL" id="AJC74159.1"/>
    </source>
</evidence>
<dbReference type="GO" id="GO:0003700">
    <property type="term" value="F:DNA-binding transcription factor activity"/>
    <property type="evidence" value="ECO:0007669"/>
    <property type="project" value="InterPro"/>
</dbReference>
<dbReference type="SUPFAM" id="SSF100950">
    <property type="entry name" value="NagB/RpiA/CoA transferase-like"/>
    <property type="match status" value="1"/>
</dbReference>
<evidence type="ECO:0000259" key="4">
    <source>
        <dbReference type="PROSITE" id="PS51000"/>
    </source>
</evidence>
<dbReference type="PaxDb" id="1123384-AJ81_08205"/>